<dbReference type="InterPro" id="IPR022419">
    <property type="entry name" value="Porphobilin_deaminase_cofac_BS"/>
</dbReference>
<comment type="cofactor">
    <cofactor evidence="7">
        <name>dipyrromethane</name>
        <dbReference type="ChEBI" id="CHEBI:60342"/>
    </cofactor>
    <text evidence="7">Binds 1 dipyrromethane group covalently.</text>
</comment>
<dbReference type="PANTHER" id="PTHR11557:SF0">
    <property type="entry name" value="PORPHOBILINOGEN DEAMINASE"/>
    <property type="match status" value="1"/>
</dbReference>
<accession>A0A938YGE8</accession>
<evidence type="ECO:0000256" key="5">
    <source>
        <dbReference type="ARBA" id="ARBA00023244"/>
    </source>
</evidence>
<evidence type="ECO:0000256" key="3">
    <source>
        <dbReference type="ARBA" id="ARBA00011245"/>
    </source>
</evidence>
<dbReference type="PRINTS" id="PR00151">
    <property type="entry name" value="PORPHBDMNASE"/>
</dbReference>
<feature type="modified residue" description="S-(dipyrrolylmethanemethyl)cysteine" evidence="7">
    <location>
        <position position="251"/>
    </location>
</feature>
<evidence type="ECO:0000259" key="8">
    <source>
        <dbReference type="Pfam" id="PF01379"/>
    </source>
</evidence>
<dbReference type="PROSITE" id="PS00533">
    <property type="entry name" value="PORPHOBILINOGEN_DEAM"/>
    <property type="match status" value="1"/>
</dbReference>
<dbReference type="FunFam" id="3.40.190.10:FF:000005">
    <property type="entry name" value="Porphobilinogen deaminase"/>
    <property type="match status" value="1"/>
</dbReference>
<comment type="similarity">
    <text evidence="2 7">Belongs to the HMBS family.</text>
</comment>
<dbReference type="SUPFAM" id="SSF54782">
    <property type="entry name" value="Porphobilinogen deaminase (hydroxymethylbilane synthase), C-terminal domain"/>
    <property type="match status" value="1"/>
</dbReference>
<dbReference type="InterPro" id="IPR000860">
    <property type="entry name" value="HemC"/>
</dbReference>
<comment type="function">
    <text evidence="1 7">Tetrapolymerization of the monopyrrole PBG into the hydroxymethylbilane pre-uroporphyrinogen in several discrete steps.</text>
</comment>
<keyword evidence="4 7" id="KW-0808">Transferase</keyword>
<evidence type="ECO:0000256" key="1">
    <source>
        <dbReference type="ARBA" id="ARBA00002869"/>
    </source>
</evidence>
<keyword evidence="11" id="KW-1185">Reference proteome</keyword>
<dbReference type="AlphaFoldDB" id="A0A938YGE8"/>
<name>A0A938YGE8_9ACTN</name>
<feature type="domain" description="Porphobilinogen deaminase C-terminal" evidence="9">
    <location>
        <begin position="237"/>
        <end position="310"/>
    </location>
</feature>
<dbReference type="PIRSF" id="PIRSF001438">
    <property type="entry name" value="4pyrrol_synth_OHMeBilane_synth"/>
    <property type="match status" value="1"/>
</dbReference>
<evidence type="ECO:0000256" key="6">
    <source>
        <dbReference type="ARBA" id="ARBA00048169"/>
    </source>
</evidence>
<dbReference type="GO" id="GO:0005737">
    <property type="term" value="C:cytoplasm"/>
    <property type="evidence" value="ECO:0007669"/>
    <property type="project" value="UniProtKB-UniRule"/>
</dbReference>
<comment type="caution">
    <text evidence="10">The sequence shown here is derived from an EMBL/GenBank/DDBJ whole genome shotgun (WGS) entry which is preliminary data.</text>
</comment>
<gene>
    <name evidence="7 10" type="primary">hemC</name>
    <name evidence="10" type="ORF">JL106_08640</name>
</gene>
<evidence type="ECO:0000313" key="11">
    <source>
        <dbReference type="Proteomes" id="UP000663792"/>
    </source>
</evidence>
<dbReference type="Gene3D" id="3.30.160.40">
    <property type="entry name" value="Porphobilinogen deaminase, C-terminal domain"/>
    <property type="match status" value="1"/>
</dbReference>
<keyword evidence="5 7" id="KW-0627">Porphyrin biosynthesis</keyword>
<dbReference type="Pfam" id="PF03900">
    <property type="entry name" value="Porphobil_deamC"/>
    <property type="match status" value="1"/>
</dbReference>
<dbReference type="NCBIfam" id="TIGR00212">
    <property type="entry name" value="hemC"/>
    <property type="match status" value="1"/>
</dbReference>
<dbReference type="GO" id="GO:0006782">
    <property type="term" value="P:protoporphyrinogen IX biosynthetic process"/>
    <property type="evidence" value="ECO:0007669"/>
    <property type="project" value="UniProtKB-UniRule"/>
</dbReference>
<dbReference type="Proteomes" id="UP000663792">
    <property type="component" value="Unassembled WGS sequence"/>
</dbReference>
<dbReference type="Pfam" id="PF01379">
    <property type="entry name" value="Porphobil_deam"/>
    <property type="match status" value="1"/>
</dbReference>
<dbReference type="HAMAP" id="MF_00260">
    <property type="entry name" value="Porphobil_deam"/>
    <property type="match status" value="1"/>
</dbReference>
<comment type="catalytic activity">
    <reaction evidence="6 7">
        <text>4 porphobilinogen + H2O = hydroxymethylbilane + 4 NH4(+)</text>
        <dbReference type="Rhea" id="RHEA:13185"/>
        <dbReference type="ChEBI" id="CHEBI:15377"/>
        <dbReference type="ChEBI" id="CHEBI:28938"/>
        <dbReference type="ChEBI" id="CHEBI:57845"/>
        <dbReference type="ChEBI" id="CHEBI:58126"/>
        <dbReference type="EC" id="2.5.1.61"/>
    </reaction>
</comment>
<evidence type="ECO:0000256" key="4">
    <source>
        <dbReference type="ARBA" id="ARBA00022679"/>
    </source>
</evidence>
<evidence type="ECO:0000259" key="9">
    <source>
        <dbReference type="Pfam" id="PF03900"/>
    </source>
</evidence>
<feature type="domain" description="Porphobilinogen deaminase N-terminal" evidence="8">
    <location>
        <begin position="12"/>
        <end position="211"/>
    </location>
</feature>
<dbReference type="InterPro" id="IPR022417">
    <property type="entry name" value="Porphobilin_deaminase_N"/>
</dbReference>
<dbReference type="PANTHER" id="PTHR11557">
    <property type="entry name" value="PORPHOBILINOGEN DEAMINASE"/>
    <property type="match status" value="1"/>
</dbReference>
<dbReference type="SUPFAM" id="SSF53850">
    <property type="entry name" value="Periplasmic binding protein-like II"/>
    <property type="match status" value="1"/>
</dbReference>
<dbReference type="EC" id="2.5.1.61" evidence="7"/>
<comment type="subunit">
    <text evidence="3 7">Monomer.</text>
</comment>
<sequence>MSQAPDAGGPLLVGTRGSALALAQSGQVAAALAATAGRGHELVRIRTEGDVNLGPLASIGGTGVFVTAVRDALAAGSVDVVVHSLKDLPTAPAPGLTLGAVPTREDPRDAVCARNGWTLATLPRGASVGTGSPRRAAQLLRHRPDLQIHAIRGNVDTRLGHVGDGRLDAVVLAAAGLARLGRSAAVTDLLDPEVMLPAPAQGALAVEARTDAVTGGSPSWYATALATVDCGDTRAAAVAERSLLAALEAGCTAPVGAYATVQPAPGSDTPELVLTGTAIALDGSREFRGTVRGPMDRAAALGRDLAARLLDDGAAVVLAPPPDSGPAGRP</sequence>
<organism evidence="10 11">
    <name type="scientific">Nakamurella leprariae</name>
    <dbReference type="NCBI Taxonomy" id="2803911"/>
    <lineage>
        <taxon>Bacteria</taxon>
        <taxon>Bacillati</taxon>
        <taxon>Actinomycetota</taxon>
        <taxon>Actinomycetes</taxon>
        <taxon>Nakamurellales</taxon>
        <taxon>Nakamurellaceae</taxon>
        <taxon>Nakamurella</taxon>
    </lineage>
</organism>
<dbReference type="EMBL" id="JAERWK010000010">
    <property type="protein sequence ID" value="MBM9467345.1"/>
    <property type="molecule type" value="Genomic_DNA"/>
</dbReference>
<evidence type="ECO:0000256" key="2">
    <source>
        <dbReference type="ARBA" id="ARBA00005638"/>
    </source>
</evidence>
<comment type="miscellaneous">
    <text evidence="7">The porphobilinogen subunits are added to the dipyrromethane group.</text>
</comment>
<dbReference type="InterPro" id="IPR022418">
    <property type="entry name" value="Porphobilinogen_deaminase_C"/>
</dbReference>
<dbReference type="Gene3D" id="3.40.190.10">
    <property type="entry name" value="Periplasmic binding protein-like II"/>
    <property type="match status" value="2"/>
</dbReference>
<evidence type="ECO:0000313" key="10">
    <source>
        <dbReference type="EMBL" id="MBM9467345.1"/>
    </source>
</evidence>
<dbReference type="GO" id="GO:0004418">
    <property type="term" value="F:hydroxymethylbilane synthase activity"/>
    <property type="evidence" value="ECO:0007669"/>
    <property type="project" value="UniProtKB-UniRule"/>
</dbReference>
<proteinExistence type="inferred from homology"/>
<evidence type="ECO:0000256" key="7">
    <source>
        <dbReference type="HAMAP-Rule" id="MF_00260"/>
    </source>
</evidence>
<protein>
    <recommendedName>
        <fullName evidence="7">Porphobilinogen deaminase</fullName>
        <shortName evidence="7">PBG</shortName>
        <ecNumber evidence="7">2.5.1.61</ecNumber>
    </recommendedName>
    <alternativeName>
        <fullName evidence="7">Hydroxymethylbilane synthase</fullName>
        <shortName evidence="7">HMBS</shortName>
    </alternativeName>
    <alternativeName>
        <fullName evidence="7">Pre-uroporphyrinogen synthase</fullName>
    </alternativeName>
</protein>
<dbReference type="InterPro" id="IPR036803">
    <property type="entry name" value="Porphobilinogen_deaminase_C_sf"/>
</dbReference>
<reference evidence="10" key="1">
    <citation type="submission" date="2021-01" db="EMBL/GenBank/DDBJ databases">
        <title>YIM 132084 draft genome.</title>
        <authorList>
            <person name="An D."/>
        </authorList>
    </citation>
    <scope>NUCLEOTIDE SEQUENCE</scope>
    <source>
        <strain evidence="10">YIM 132084</strain>
    </source>
</reference>